<dbReference type="InterPro" id="IPR010619">
    <property type="entry name" value="ThrE-like_N"/>
</dbReference>
<feature type="region of interest" description="Disordered" evidence="6">
    <location>
        <begin position="236"/>
        <end position="403"/>
    </location>
</feature>
<feature type="transmembrane region" description="Helical" evidence="7">
    <location>
        <begin position="994"/>
        <end position="1014"/>
    </location>
</feature>
<evidence type="ECO:0000259" key="9">
    <source>
        <dbReference type="Pfam" id="PF12821"/>
    </source>
</evidence>
<feature type="compositionally biased region" description="Polar residues" evidence="6">
    <location>
        <begin position="114"/>
        <end position="129"/>
    </location>
</feature>
<dbReference type="Pfam" id="PF06738">
    <property type="entry name" value="ThrE"/>
    <property type="match status" value="1"/>
</dbReference>
<feature type="compositionally biased region" description="Low complexity" evidence="6">
    <location>
        <begin position="690"/>
        <end position="707"/>
    </location>
</feature>
<feature type="region of interest" description="Disordered" evidence="6">
    <location>
        <begin position="415"/>
        <end position="536"/>
    </location>
</feature>
<evidence type="ECO:0000313" key="11">
    <source>
        <dbReference type="Proteomes" id="UP000053477"/>
    </source>
</evidence>
<feature type="transmembrane region" description="Helical" evidence="7">
    <location>
        <begin position="1087"/>
        <end position="1108"/>
    </location>
</feature>
<evidence type="ECO:0000256" key="6">
    <source>
        <dbReference type="SAM" id="MobiDB-lite"/>
    </source>
</evidence>
<sequence length="1298" mass="137542">MSSSSAPATTAATTSAMAGDKQPNGGTKTPRKVVQWAANTKGHDDDGAVMRHHRDGSLQADDGEGSPSTWAGHHLDERGLDPDPFQNLTTALERHRTSSFDTPAAIARPIINTEIASTSKQGASHQHNGAQLPHHSRHSRTHSSNSHSTPGSAITTDTSFTGTTDSDDLSTRPPSPSPSSPSLFSDSISTDGPLTHHASADVHDPDLTGTSTRTGARALAPEAGAIIEAHEVHGLPAVPPEGFAPPLGPHSDIADSPSNRNRDSNMSNSSGGGIRRGRAQSTSSDQYQYTDVNAARAARAASRIVSAHRSSRSRNSGFRLSDIQADLAEDAEKSNIIDLDDSDKEGKQKRRELVGDPSELEAQTRTVGPANPPLTLPLSLSSSTDQSPGKSKRKSGGAGRGMGASVLGALMALARMEAEDEDDGISSASEGEGTSRKEREKERRKEKERERRRRKEEKRKSKKREQAPAITQIDAASDALAAPLEPPHPLYALEGASQPDPDSSNGGKNKGGKSSANSSKKPSPTGSTRSLQAALGNIKRELTADAESLSASVAHTLQGIDTFGSSALERVGLGGRPAAARSGAGVFGALVAGTQGTMSGVGVPQVSRVAPSLGKSSWGLSRYSYTGDDDAVASGSGETSGMTSTSAPLTPSPKRVGELGGAMLGSPLHIDTQDLGRGQRQDSGSGGTGTTTETTTAAGTESAGKGTPVETGTRSSSRGPASVSPTASVGSSKGLLRSSRSRSRSPHRDSTFMSTTPSADANEGDQARGRKRWTGILKDFPPPIVARGWDAASMSTPMSGTPWSTPGTESPGEKESKDYWSHGSKTDNMSSTMRRRKDKEEEKRKKKKRKKAEIFITRHVAEIIQRQEFILKFARAFMMFGAPSHRLPAQIYATARVLDLRVACMYLPDVLLLSFDDSSTSTSSVRFIRQTSALDLGKLQRAYDLYWEVIHDNVGVREAGQQLDRLMCGRPIYGSWKMLFIGGLCSVSICSVSFSGSFVDSLVSFPLGALLVAVQIASVKNDLYSNIFEITIATLLSFLAAALASTGTFCYSAVASASVVLILPGYIVLCGSLELSSRNIVSGAVRLCYAVMYALFLGFGLAIGATVYEKITKHGVLGPSDYSCSISHNSSGPWWQRTPSEYWAFLTVPLFSLMMSLRNQAPWWKKELIVTILISCIGWTCNHFSSLAFVNRNDISSAIGAFSVGLVANVYGRFFTGNAFVIMITGILFQLPSGLGNGGLLTFAQEQNEGSTTSYLSGFQTALQLISVSIGLTVGLSLSLVVVHPIQSKKRMGGIFSL</sequence>
<feature type="compositionally biased region" description="Polar residues" evidence="6">
    <location>
        <begin position="522"/>
        <end position="531"/>
    </location>
</feature>
<dbReference type="GO" id="GO:0022857">
    <property type="term" value="F:transmembrane transporter activity"/>
    <property type="evidence" value="ECO:0007669"/>
    <property type="project" value="InterPro"/>
</dbReference>
<feature type="transmembrane region" description="Helical" evidence="7">
    <location>
        <begin position="1195"/>
        <end position="1212"/>
    </location>
</feature>
<comment type="similarity">
    <text evidence="5">Belongs to the ThrE exporter (TC 2.A.79) family.</text>
</comment>
<reference evidence="10 11" key="1">
    <citation type="submission" date="2015-04" db="EMBL/GenBank/DDBJ databases">
        <title>Complete genome sequence of Schizopora paradoxa KUC8140, a cosmopolitan wood degrader in East Asia.</title>
        <authorList>
            <consortium name="DOE Joint Genome Institute"/>
            <person name="Min B."/>
            <person name="Park H."/>
            <person name="Jang Y."/>
            <person name="Kim J.-J."/>
            <person name="Kim K.H."/>
            <person name="Pangilinan J."/>
            <person name="Lipzen A."/>
            <person name="Riley R."/>
            <person name="Grigoriev I.V."/>
            <person name="Spatafora J.W."/>
            <person name="Choi I.-G."/>
        </authorList>
    </citation>
    <scope>NUCLEOTIDE SEQUENCE [LARGE SCALE GENOMIC DNA]</scope>
    <source>
        <strain evidence="10 11">KUC8140</strain>
    </source>
</reference>
<name>A0A0H2R7G1_9AGAM</name>
<organism evidence="10 11">
    <name type="scientific">Schizopora paradoxa</name>
    <dbReference type="NCBI Taxonomy" id="27342"/>
    <lineage>
        <taxon>Eukaryota</taxon>
        <taxon>Fungi</taxon>
        <taxon>Dikarya</taxon>
        <taxon>Basidiomycota</taxon>
        <taxon>Agaricomycotina</taxon>
        <taxon>Agaricomycetes</taxon>
        <taxon>Hymenochaetales</taxon>
        <taxon>Schizoporaceae</taxon>
        <taxon>Schizopora</taxon>
    </lineage>
</organism>
<feature type="domain" description="Threonine/serine exporter-like N-terminal" evidence="8">
    <location>
        <begin position="869"/>
        <end position="1107"/>
    </location>
</feature>
<evidence type="ECO:0000256" key="4">
    <source>
        <dbReference type="ARBA" id="ARBA00023136"/>
    </source>
</evidence>
<evidence type="ECO:0000313" key="10">
    <source>
        <dbReference type="EMBL" id="KLO07760.1"/>
    </source>
</evidence>
<dbReference type="GO" id="GO:0016020">
    <property type="term" value="C:membrane"/>
    <property type="evidence" value="ECO:0007669"/>
    <property type="project" value="UniProtKB-SubCell"/>
</dbReference>
<evidence type="ECO:0000256" key="1">
    <source>
        <dbReference type="ARBA" id="ARBA00004141"/>
    </source>
</evidence>
<feature type="compositionally biased region" description="Basic and acidic residues" evidence="6">
    <location>
        <begin position="433"/>
        <end position="449"/>
    </location>
</feature>
<feature type="transmembrane region" description="Helical" evidence="7">
    <location>
        <begin position="1169"/>
        <end position="1189"/>
    </location>
</feature>
<dbReference type="InterPro" id="IPR051361">
    <property type="entry name" value="ThrE/Ser_Exporter"/>
</dbReference>
<dbReference type="EMBL" id="KQ086122">
    <property type="protein sequence ID" value="KLO07760.1"/>
    <property type="molecule type" value="Genomic_DNA"/>
</dbReference>
<dbReference type="Pfam" id="PF12821">
    <property type="entry name" value="ThrE_2"/>
    <property type="match status" value="1"/>
</dbReference>
<feature type="compositionally biased region" description="Basic residues" evidence="6">
    <location>
        <begin position="450"/>
        <end position="463"/>
    </location>
</feature>
<dbReference type="PANTHER" id="PTHR31082">
    <property type="entry name" value="PHEROMONE-REGULATED MEMBRANE PROTEIN 10"/>
    <property type="match status" value="1"/>
</dbReference>
<evidence type="ECO:0000256" key="5">
    <source>
        <dbReference type="ARBA" id="ARBA00034125"/>
    </source>
</evidence>
<feature type="compositionally biased region" description="Polar residues" evidence="6">
    <location>
        <begin position="793"/>
        <end position="808"/>
    </location>
</feature>
<keyword evidence="4 7" id="KW-0472">Membrane</keyword>
<gene>
    <name evidence="10" type="ORF">SCHPADRAFT_909192</name>
</gene>
<dbReference type="STRING" id="27342.A0A0H2R7G1"/>
<feature type="compositionally biased region" description="Low complexity" evidence="6">
    <location>
        <begin position="634"/>
        <end position="646"/>
    </location>
</feature>
<accession>A0A0H2R7G1</accession>
<feature type="compositionally biased region" description="Polar residues" evidence="6">
    <location>
        <begin position="710"/>
        <end position="727"/>
    </location>
</feature>
<dbReference type="InterPro" id="IPR024528">
    <property type="entry name" value="ThrE_2"/>
</dbReference>
<feature type="compositionally biased region" description="Low complexity" evidence="6">
    <location>
        <begin position="1"/>
        <end position="16"/>
    </location>
</feature>
<feature type="compositionally biased region" description="Low complexity" evidence="6">
    <location>
        <begin position="180"/>
        <end position="191"/>
    </location>
</feature>
<feature type="compositionally biased region" description="Low complexity" evidence="6">
    <location>
        <begin position="142"/>
        <end position="164"/>
    </location>
</feature>
<dbReference type="PANTHER" id="PTHR31082:SF4">
    <property type="entry name" value="PHEROMONE-REGULATED MEMBRANE PROTEIN 10"/>
    <property type="match status" value="1"/>
</dbReference>
<comment type="subcellular location">
    <subcellularLocation>
        <location evidence="1">Membrane</location>
        <topology evidence="1">Multi-pass membrane protein</topology>
    </subcellularLocation>
</comment>
<evidence type="ECO:0000256" key="3">
    <source>
        <dbReference type="ARBA" id="ARBA00022989"/>
    </source>
</evidence>
<feature type="compositionally biased region" description="Basic and acidic residues" evidence="6">
    <location>
        <begin position="671"/>
        <end position="680"/>
    </location>
</feature>
<feature type="transmembrane region" description="Helical" evidence="7">
    <location>
        <begin position="1219"/>
        <end position="1241"/>
    </location>
</feature>
<proteinExistence type="inferred from homology"/>
<feature type="compositionally biased region" description="Low complexity" evidence="6">
    <location>
        <begin position="503"/>
        <end position="521"/>
    </location>
</feature>
<dbReference type="OrthoDB" id="413008at2759"/>
<feature type="compositionally biased region" description="Low complexity" evidence="6">
    <location>
        <begin position="728"/>
        <end position="738"/>
    </location>
</feature>
<feature type="transmembrane region" description="Helical" evidence="7">
    <location>
        <begin position="1026"/>
        <end position="1045"/>
    </location>
</feature>
<evidence type="ECO:0000259" key="8">
    <source>
        <dbReference type="Pfam" id="PF06738"/>
    </source>
</evidence>
<evidence type="ECO:0000256" key="2">
    <source>
        <dbReference type="ARBA" id="ARBA00022692"/>
    </source>
</evidence>
<feature type="region of interest" description="Disordered" evidence="6">
    <location>
        <begin position="1"/>
        <end position="213"/>
    </location>
</feature>
<keyword evidence="11" id="KW-1185">Reference proteome</keyword>
<dbReference type="Proteomes" id="UP000053477">
    <property type="component" value="Unassembled WGS sequence"/>
</dbReference>
<feature type="domain" description="Threonine/Serine exporter ThrE" evidence="9">
    <location>
        <begin position="1153"/>
        <end position="1281"/>
    </location>
</feature>
<feature type="compositionally biased region" description="Pro residues" evidence="6">
    <location>
        <begin position="237"/>
        <end position="248"/>
    </location>
</feature>
<keyword evidence="2 7" id="KW-0812">Transmembrane</keyword>
<feature type="compositionally biased region" description="Low complexity" evidence="6">
    <location>
        <begin position="294"/>
        <end position="308"/>
    </location>
</feature>
<evidence type="ECO:0000256" key="7">
    <source>
        <dbReference type="SAM" id="Phobius"/>
    </source>
</evidence>
<feature type="compositionally biased region" description="Polar residues" evidence="6">
    <location>
        <begin position="279"/>
        <end position="291"/>
    </location>
</feature>
<protein>
    <submittedName>
        <fullName evidence="10">DUF1212-domain-containing protein</fullName>
    </submittedName>
</protein>
<feature type="compositionally biased region" description="Basic and acidic residues" evidence="6">
    <location>
        <begin position="811"/>
        <end position="820"/>
    </location>
</feature>
<keyword evidence="3 7" id="KW-1133">Transmembrane helix</keyword>
<feature type="region of interest" description="Disordered" evidence="6">
    <location>
        <begin position="631"/>
        <end position="849"/>
    </location>
</feature>
<feature type="transmembrane region" description="Helical" evidence="7">
    <location>
        <begin position="1261"/>
        <end position="1283"/>
    </location>
</feature>
<dbReference type="InParanoid" id="A0A0H2R7G1"/>
<feature type="transmembrane region" description="Helical" evidence="7">
    <location>
        <begin position="1051"/>
        <end position="1075"/>
    </location>
</feature>